<protein>
    <submittedName>
        <fullName evidence="1">Uncharacterized protein</fullName>
    </submittedName>
</protein>
<proteinExistence type="predicted"/>
<evidence type="ECO:0000313" key="1">
    <source>
        <dbReference type="EMBL" id="DAE29125.1"/>
    </source>
</evidence>
<accession>A0A8S5RDI2</accession>
<name>A0A8S5RDI2_9VIRU</name>
<sequence length="128" mass="13899">MSSKSYPNYAVSAGGSLFVNMITGGICNDSNFNILESFGNYNGGFKNDGTGTHGGKNACFGTGGKCLLLSCWYKERGTAGAISYYYPKNGNYYDSLEQELSQTDHTEIGEICKIIRPTLLGTYLTNLR</sequence>
<organism evidence="1">
    <name type="scientific">virus sp. ctx9V1</name>
    <dbReference type="NCBI Taxonomy" id="2828001"/>
    <lineage>
        <taxon>Viruses</taxon>
    </lineage>
</organism>
<dbReference type="EMBL" id="BK059093">
    <property type="protein sequence ID" value="DAE29125.1"/>
    <property type="molecule type" value="Genomic_DNA"/>
</dbReference>
<reference evidence="1" key="1">
    <citation type="journal article" date="2021" name="Proc. Natl. Acad. Sci. U.S.A.">
        <title>A Catalog of Tens of Thousands of Viruses from Human Metagenomes Reveals Hidden Associations with Chronic Diseases.</title>
        <authorList>
            <person name="Tisza M.J."/>
            <person name="Buck C.B."/>
        </authorList>
    </citation>
    <scope>NUCLEOTIDE SEQUENCE</scope>
    <source>
        <strain evidence="1">Ctx9V1</strain>
    </source>
</reference>